<evidence type="ECO:0000256" key="1">
    <source>
        <dbReference type="SAM" id="Phobius"/>
    </source>
</evidence>
<reference evidence="2" key="3">
    <citation type="submission" date="2015-04" db="UniProtKB">
        <authorList>
            <consortium name="EnsemblPlants"/>
        </authorList>
    </citation>
    <scope>IDENTIFICATION</scope>
</reference>
<protein>
    <submittedName>
        <fullName evidence="2">Uncharacterized protein</fullName>
    </submittedName>
</protein>
<feature type="transmembrane region" description="Helical" evidence="1">
    <location>
        <begin position="39"/>
        <end position="55"/>
    </location>
</feature>
<dbReference type="Gramene" id="LPERR07G07860.1">
    <property type="protein sequence ID" value="LPERR07G07860.1"/>
    <property type="gene ID" value="LPERR07G07860"/>
</dbReference>
<accession>A0A0D9WXD5</accession>
<reference evidence="2 3" key="1">
    <citation type="submission" date="2012-08" db="EMBL/GenBank/DDBJ databases">
        <title>Oryza genome evolution.</title>
        <authorList>
            <person name="Wing R.A."/>
        </authorList>
    </citation>
    <scope>NUCLEOTIDE SEQUENCE</scope>
</reference>
<evidence type="ECO:0000313" key="3">
    <source>
        <dbReference type="Proteomes" id="UP000032180"/>
    </source>
</evidence>
<organism evidence="2 3">
    <name type="scientific">Leersia perrieri</name>
    <dbReference type="NCBI Taxonomy" id="77586"/>
    <lineage>
        <taxon>Eukaryota</taxon>
        <taxon>Viridiplantae</taxon>
        <taxon>Streptophyta</taxon>
        <taxon>Embryophyta</taxon>
        <taxon>Tracheophyta</taxon>
        <taxon>Spermatophyta</taxon>
        <taxon>Magnoliopsida</taxon>
        <taxon>Liliopsida</taxon>
        <taxon>Poales</taxon>
        <taxon>Poaceae</taxon>
        <taxon>BOP clade</taxon>
        <taxon>Oryzoideae</taxon>
        <taxon>Oryzeae</taxon>
        <taxon>Oryzinae</taxon>
        <taxon>Leersia</taxon>
    </lineage>
</organism>
<sequence length="56" mass="6264">MGYTSCMITDDGGGGSTDAGLISSWDMYLCPYMDHLSDLFLHFIFLLFSFLFLLAL</sequence>
<keyword evidence="1" id="KW-0472">Membrane</keyword>
<dbReference type="EnsemblPlants" id="LPERR07G07860.1">
    <property type="protein sequence ID" value="LPERR07G07860.1"/>
    <property type="gene ID" value="LPERR07G07860"/>
</dbReference>
<reference evidence="3" key="2">
    <citation type="submission" date="2013-12" db="EMBL/GenBank/DDBJ databases">
        <authorList>
            <person name="Yu Y."/>
            <person name="Lee S."/>
            <person name="de Baynast K."/>
            <person name="Wissotski M."/>
            <person name="Liu L."/>
            <person name="Talag J."/>
            <person name="Goicoechea J."/>
            <person name="Angelova A."/>
            <person name="Jetty R."/>
            <person name="Kudrna D."/>
            <person name="Golser W."/>
            <person name="Rivera L."/>
            <person name="Zhang J."/>
            <person name="Wing R."/>
        </authorList>
    </citation>
    <scope>NUCLEOTIDE SEQUENCE</scope>
</reference>
<evidence type="ECO:0000313" key="2">
    <source>
        <dbReference type="EnsemblPlants" id="LPERR07G07860.1"/>
    </source>
</evidence>
<keyword evidence="1" id="KW-1133">Transmembrane helix</keyword>
<keyword evidence="1" id="KW-0812">Transmembrane</keyword>
<keyword evidence="3" id="KW-1185">Reference proteome</keyword>
<dbReference type="Proteomes" id="UP000032180">
    <property type="component" value="Chromosome 7"/>
</dbReference>
<dbReference type="AlphaFoldDB" id="A0A0D9WXD5"/>
<name>A0A0D9WXD5_9ORYZ</name>
<dbReference type="HOGENOM" id="CLU_3127212_0_0_1"/>
<proteinExistence type="predicted"/>